<protein>
    <submittedName>
        <fullName evidence="4">Peptidoglycan-binding protein</fullName>
    </submittedName>
</protein>
<keyword evidence="2" id="KW-0472">Membrane</keyword>
<feature type="region of interest" description="Disordered" evidence="1">
    <location>
        <begin position="1"/>
        <end position="28"/>
    </location>
</feature>
<evidence type="ECO:0000313" key="4">
    <source>
        <dbReference type="EMBL" id="MFC4502263.1"/>
    </source>
</evidence>
<comment type="caution">
    <text evidence="4">The sequence shown here is derived from an EMBL/GenBank/DDBJ whole genome shotgun (WGS) entry which is preliminary data.</text>
</comment>
<keyword evidence="2" id="KW-0812">Transmembrane</keyword>
<evidence type="ECO:0000256" key="2">
    <source>
        <dbReference type="SAM" id="Phobius"/>
    </source>
</evidence>
<proteinExistence type="predicted"/>
<keyword evidence="2" id="KW-1133">Transmembrane helix</keyword>
<reference evidence="5" key="1">
    <citation type="journal article" date="2019" name="Int. J. Syst. Evol. Microbiol.">
        <title>The Global Catalogue of Microorganisms (GCM) 10K type strain sequencing project: providing services to taxonomists for standard genome sequencing and annotation.</title>
        <authorList>
            <consortium name="The Broad Institute Genomics Platform"/>
            <consortium name="The Broad Institute Genome Sequencing Center for Infectious Disease"/>
            <person name="Wu L."/>
            <person name="Ma J."/>
        </authorList>
    </citation>
    <scope>NUCLEOTIDE SEQUENCE [LARGE SCALE GENOMIC DNA]</scope>
    <source>
        <strain evidence="5">CGMCC 4.7177</strain>
    </source>
</reference>
<feature type="compositionally biased region" description="Low complexity" evidence="1">
    <location>
        <begin position="96"/>
        <end position="123"/>
    </location>
</feature>
<dbReference type="InterPro" id="IPR002477">
    <property type="entry name" value="Peptidoglycan-bd-like"/>
</dbReference>
<sequence length="465" mass="45892">MNDRAGQGRPGPHGLPCPQCGALRAPDNTPSCACARLAAEALLDTRTAEAAAAEDFDPLRIRPYVELGDATETGTRGGAPSPSPSPSRETGGGAPSAGSASGVAAPGPGDGPATPAGAGVPAVEETVQLRAVRLPGPAAPGGRSAADGTPPAGGVPAADETAPLNAVPAADGTAPLWAALPADATAPLDAVPAVDATVALPQVPDAAQAPQAGTGAFEPRPADLSLFESAPDADGLRPGEPEQPMAPGEDDGIGADDEHPPRSRRRRTVLIAASAAAVAVIAAVGFASGLFTYEAPKRNGAAPEDVRAAVPDTSTSAASASESGSDSPSPTASSSSPSASPSRRPSPSATPSSASPSASTSAAASATAPTARVSSTAEPGNGSDGSEETITAPVLQRGDTGAEVTELQLRLGQLFLYDGEADGTFSSDVETSVRNYQWSRGIQDDELGVYGAATRTSLEAETKEP</sequence>
<dbReference type="Gene3D" id="1.10.101.10">
    <property type="entry name" value="PGBD-like superfamily/PGBD"/>
    <property type="match status" value="1"/>
</dbReference>
<dbReference type="InterPro" id="IPR036366">
    <property type="entry name" value="PGBDSf"/>
</dbReference>
<feature type="domain" description="Peptidoglycan binding-like" evidence="3">
    <location>
        <begin position="400"/>
        <end position="458"/>
    </location>
</feature>
<dbReference type="Pfam" id="PF01471">
    <property type="entry name" value="PG_binding_1"/>
    <property type="match status" value="1"/>
</dbReference>
<organism evidence="4 5">
    <name type="scientific">Streptomyces vulcanius</name>
    <dbReference type="NCBI Taxonomy" id="1441876"/>
    <lineage>
        <taxon>Bacteria</taxon>
        <taxon>Bacillati</taxon>
        <taxon>Actinomycetota</taxon>
        <taxon>Actinomycetes</taxon>
        <taxon>Kitasatosporales</taxon>
        <taxon>Streptomycetaceae</taxon>
        <taxon>Streptomyces</taxon>
    </lineage>
</organism>
<feature type="compositionally biased region" description="Low complexity" evidence="1">
    <location>
        <begin position="308"/>
        <end position="377"/>
    </location>
</feature>
<dbReference type="Proteomes" id="UP001595839">
    <property type="component" value="Unassembled WGS sequence"/>
</dbReference>
<name>A0ABV9AUH1_9ACTN</name>
<feature type="compositionally biased region" description="Low complexity" evidence="1">
    <location>
        <begin position="130"/>
        <end position="146"/>
    </location>
</feature>
<feature type="region of interest" description="Disordered" evidence="1">
    <location>
        <begin position="299"/>
        <end position="400"/>
    </location>
</feature>
<dbReference type="RefSeq" id="WP_381164250.1">
    <property type="nucleotide sequence ID" value="NZ_JBHSFK010000014.1"/>
</dbReference>
<keyword evidence="5" id="KW-1185">Reference proteome</keyword>
<feature type="region of interest" description="Disordered" evidence="1">
    <location>
        <begin position="226"/>
        <end position="265"/>
    </location>
</feature>
<dbReference type="SUPFAM" id="SSF47090">
    <property type="entry name" value="PGBD-like"/>
    <property type="match status" value="1"/>
</dbReference>
<dbReference type="InterPro" id="IPR036365">
    <property type="entry name" value="PGBD-like_sf"/>
</dbReference>
<accession>A0ABV9AUH1</accession>
<evidence type="ECO:0000313" key="5">
    <source>
        <dbReference type="Proteomes" id="UP001595839"/>
    </source>
</evidence>
<feature type="transmembrane region" description="Helical" evidence="2">
    <location>
        <begin position="269"/>
        <end position="293"/>
    </location>
</feature>
<evidence type="ECO:0000256" key="1">
    <source>
        <dbReference type="SAM" id="MobiDB-lite"/>
    </source>
</evidence>
<gene>
    <name evidence="4" type="ORF">ACFPIH_22485</name>
</gene>
<dbReference type="EMBL" id="JBHSFK010000014">
    <property type="protein sequence ID" value="MFC4502263.1"/>
    <property type="molecule type" value="Genomic_DNA"/>
</dbReference>
<feature type="region of interest" description="Disordered" evidence="1">
    <location>
        <begin position="50"/>
        <end position="160"/>
    </location>
</feature>
<evidence type="ECO:0000259" key="3">
    <source>
        <dbReference type="Pfam" id="PF01471"/>
    </source>
</evidence>